<comment type="caution">
    <text evidence="2">The sequence shown here is derived from an EMBL/GenBank/DDBJ whole genome shotgun (WGS) entry which is preliminary data.</text>
</comment>
<protein>
    <submittedName>
        <fullName evidence="2">Uncharacterized protein</fullName>
    </submittedName>
</protein>
<gene>
    <name evidence="2" type="ORF">COT82_02110</name>
</gene>
<dbReference type="Proteomes" id="UP000230481">
    <property type="component" value="Unassembled WGS sequence"/>
</dbReference>
<reference evidence="3" key="1">
    <citation type="submission" date="2017-09" db="EMBL/GenBank/DDBJ databases">
        <title>Depth-based differentiation of microbial function through sediment-hosted aquifers and enrichment of novel symbionts in the deep terrestrial subsurface.</title>
        <authorList>
            <person name="Probst A.J."/>
            <person name="Ladd B."/>
            <person name="Jarett J.K."/>
            <person name="Geller-Mcgrath D.E."/>
            <person name="Sieber C.M.K."/>
            <person name="Emerson J.B."/>
            <person name="Anantharaman K."/>
            <person name="Thomas B.C."/>
            <person name="Malmstrom R."/>
            <person name="Stieglmeier M."/>
            <person name="Klingl A."/>
            <person name="Woyke T."/>
            <person name="Ryan C.M."/>
            <person name="Banfield J.F."/>
        </authorList>
    </citation>
    <scope>NUCLEOTIDE SEQUENCE [LARGE SCALE GENOMIC DNA]</scope>
</reference>
<accession>A0A2M6WV05</accession>
<organism evidence="2 3">
    <name type="scientific">Candidatus Campbellbacteria bacterium CG10_big_fil_rev_8_21_14_0_10_35_52</name>
    <dbReference type="NCBI Taxonomy" id="1974527"/>
    <lineage>
        <taxon>Bacteria</taxon>
        <taxon>Candidatus Campbelliibacteriota</taxon>
    </lineage>
</organism>
<evidence type="ECO:0000313" key="3">
    <source>
        <dbReference type="Proteomes" id="UP000230481"/>
    </source>
</evidence>
<dbReference type="AlphaFoldDB" id="A0A2M6WV05"/>
<feature type="region of interest" description="Disordered" evidence="1">
    <location>
        <begin position="73"/>
        <end position="93"/>
    </location>
</feature>
<sequence length="93" mass="10456">MLFNNNLITSPSTLQIAPNFPIWGGSALFEKTWTSNFKIQLWIFIIDLWKSDFHNFQIFLFAPLPKYKQASAPARPALRSQRGAGLGSSPSSL</sequence>
<proteinExistence type="predicted"/>
<name>A0A2M6WV05_9BACT</name>
<evidence type="ECO:0000313" key="2">
    <source>
        <dbReference type="EMBL" id="PIT96643.1"/>
    </source>
</evidence>
<dbReference type="EMBL" id="PFAA01000038">
    <property type="protein sequence ID" value="PIT96643.1"/>
    <property type="molecule type" value="Genomic_DNA"/>
</dbReference>
<evidence type="ECO:0000256" key="1">
    <source>
        <dbReference type="SAM" id="MobiDB-lite"/>
    </source>
</evidence>